<gene>
    <name evidence="1" type="ORF">SPELUC_LOCUS2378</name>
</gene>
<evidence type="ECO:0000313" key="1">
    <source>
        <dbReference type="EMBL" id="CAG8486883.1"/>
    </source>
</evidence>
<reference evidence="1" key="1">
    <citation type="submission" date="2021-06" db="EMBL/GenBank/DDBJ databases">
        <authorList>
            <person name="Kallberg Y."/>
            <person name="Tangrot J."/>
            <person name="Rosling A."/>
        </authorList>
    </citation>
    <scope>NUCLEOTIDE SEQUENCE</scope>
    <source>
        <strain evidence="1">28 12/20/2015</strain>
    </source>
</reference>
<protein>
    <submittedName>
        <fullName evidence="1">13001_t:CDS:1</fullName>
    </submittedName>
</protein>
<proteinExistence type="predicted"/>
<comment type="caution">
    <text evidence="1">The sequence shown here is derived from an EMBL/GenBank/DDBJ whole genome shotgun (WGS) entry which is preliminary data.</text>
</comment>
<sequence length="48" mass="5712">MFIELIGEPENVRKEYKRIAIEAGRLRNELCLKVVSRKKRESGMFLLF</sequence>
<dbReference type="EMBL" id="CAJVPW010001555">
    <property type="protein sequence ID" value="CAG8486883.1"/>
    <property type="molecule type" value="Genomic_DNA"/>
</dbReference>
<dbReference type="Proteomes" id="UP000789366">
    <property type="component" value="Unassembled WGS sequence"/>
</dbReference>
<organism evidence="1 2">
    <name type="scientific">Cetraspora pellucida</name>
    <dbReference type="NCBI Taxonomy" id="1433469"/>
    <lineage>
        <taxon>Eukaryota</taxon>
        <taxon>Fungi</taxon>
        <taxon>Fungi incertae sedis</taxon>
        <taxon>Mucoromycota</taxon>
        <taxon>Glomeromycotina</taxon>
        <taxon>Glomeromycetes</taxon>
        <taxon>Diversisporales</taxon>
        <taxon>Gigasporaceae</taxon>
        <taxon>Cetraspora</taxon>
    </lineage>
</organism>
<accession>A0ACA9KQ18</accession>
<keyword evidence="2" id="KW-1185">Reference proteome</keyword>
<evidence type="ECO:0000313" key="2">
    <source>
        <dbReference type="Proteomes" id="UP000789366"/>
    </source>
</evidence>
<name>A0ACA9KQ18_9GLOM</name>